<gene>
    <name evidence="7" type="ORF">CO116_01000</name>
</gene>
<dbReference type="GO" id="GO:0032153">
    <property type="term" value="C:cell division site"/>
    <property type="evidence" value="ECO:0007669"/>
    <property type="project" value="TreeGrafter"/>
</dbReference>
<dbReference type="AlphaFoldDB" id="A0A2M8AIF4"/>
<accession>A0A2M8AIF4</accession>
<feature type="transmembrane region" description="Helical" evidence="6">
    <location>
        <begin position="16"/>
        <end position="37"/>
    </location>
</feature>
<keyword evidence="2 6" id="KW-0812">Transmembrane</keyword>
<comment type="subcellular location">
    <subcellularLocation>
        <location evidence="1">Membrane</location>
        <topology evidence="1">Multi-pass membrane protein</topology>
    </subcellularLocation>
</comment>
<proteinExistence type="predicted"/>
<name>A0A2M8AIF4_9BACT</name>
<evidence type="ECO:0000256" key="1">
    <source>
        <dbReference type="ARBA" id="ARBA00004141"/>
    </source>
</evidence>
<comment type="caution">
    <text evidence="7">The sequence shown here is derived from an EMBL/GenBank/DDBJ whole genome shotgun (WGS) entry which is preliminary data.</text>
</comment>
<dbReference type="GO" id="GO:0051301">
    <property type="term" value="P:cell division"/>
    <property type="evidence" value="ECO:0007669"/>
    <property type="project" value="InterPro"/>
</dbReference>
<evidence type="ECO:0000256" key="6">
    <source>
        <dbReference type="SAM" id="Phobius"/>
    </source>
</evidence>
<dbReference type="GO" id="GO:0008360">
    <property type="term" value="P:regulation of cell shape"/>
    <property type="evidence" value="ECO:0007669"/>
    <property type="project" value="UniProtKB-KW"/>
</dbReference>
<organism evidence="7 8">
    <name type="scientific">Candidatus Falkowbacteria bacterium CG_4_9_14_3_um_filter_38_19</name>
    <dbReference type="NCBI Taxonomy" id="1974559"/>
    <lineage>
        <taxon>Bacteria</taxon>
        <taxon>Candidatus Falkowiibacteriota</taxon>
    </lineage>
</organism>
<keyword evidence="5 6" id="KW-0472">Membrane</keyword>
<evidence type="ECO:0000256" key="3">
    <source>
        <dbReference type="ARBA" id="ARBA00022960"/>
    </source>
</evidence>
<dbReference type="GO" id="GO:0005886">
    <property type="term" value="C:plasma membrane"/>
    <property type="evidence" value="ECO:0007669"/>
    <property type="project" value="TreeGrafter"/>
</dbReference>
<dbReference type="Pfam" id="PF01098">
    <property type="entry name" value="FTSW_RODA_SPOVE"/>
    <property type="match status" value="1"/>
</dbReference>
<keyword evidence="3" id="KW-0133">Cell shape</keyword>
<evidence type="ECO:0000256" key="5">
    <source>
        <dbReference type="ARBA" id="ARBA00023136"/>
    </source>
</evidence>
<dbReference type="InterPro" id="IPR001182">
    <property type="entry name" value="FtsW/RodA"/>
</dbReference>
<evidence type="ECO:0000313" key="8">
    <source>
        <dbReference type="Proteomes" id="UP000230611"/>
    </source>
</evidence>
<protein>
    <submittedName>
        <fullName evidence="7">Rod shape-determining protein RodA</fullName>
    </submittedName>
</protein>
<reference evidence="8" key="1">
    <citation type="submission" date="2017-09" db="EMBL/GenBank/DDBJ databases">
        <title>Depth-based differentiation of microbial function through sediment-hosted aquifers and enrichment of novel symbionts in the deep terrestrial subsurface.</title>
        <authorList>
            <person name="Probst A.J."/>
            <person name="Ladd B."/>
            <person name="Jarett J.K."/>
            <person name="Geller-Mcgrath D.E."/>
            <person name="Sieber C.M.K."/>
            <person name="Emerson J.B."/>
            <person name="Anantharaman K."/>
            <person name="Thomas B.C."/>
            <person name="Malmstrom R."/>
            <person name="Stieglmeier M."/>
            <person name="Klingl A."/>
            <person name="Woyke T."/>
            <person name="Ryan C.M."/>
            <person name="Banfield J.F."/>
        </authorList>
    </citation>
    <scope>NUCLEOTIDE SEQUENCE [LARGE SCALE GENOMIC DNA]</scope>
</reference>
<evidence type="ECO:0000256" key="2">
    <source>
        <dbReference type="ARBA" id="ARBA00022692"/>
    </source>
</evidence>
<sequence length="41" mass="4217">GSMIGILPLTGIPLPFISYGGSALISELIGVGILFNISRQT</sequence>
<dbReference type="GO" id="GO:0015648">
    <property type="term" value="F:lipid-linked peptidoglycan transporter activity"/>
    <property type="evidence" value="ECO:0007669"/>
    <property type="project" value="TreeGrafter"/>
</dbReference>
<feature type="non-terminal residue" evidence="7">
    <location>
        <position position="1"/>
    </location>
</feature>
<dbReference type="Proteomes" id="UP000230611">
    <property type="component" value="Unassembled WGS sequence"/>
</dbReference>
<keyword evidence="4 6" id="KW-1133">Transmembrane helix</keyword>
<evidence type="ECO:0000313" key="7">
    <source>
        <dbReference type="EMBL" id="PJB17356.1"/>
    </source>
</evidence>
<evidence type="ECO:0000256" key="4">
    <source>
        <dbReference type="ARBA" id="ARBA00022989"/>
    </source>
</evidence>
<dbReference type="PANTHER" id="PTHR30474">
    <property type="entry name" value="CELL CYCLE PROTEIN"/>
    <property type="match status" value="1"/>
</dbReference>
<dbReference type="EMBL" id="PFUO01000049">
    <property type="protein sequence ID" value="PJB17356.1"/>
    <property type="molecule type" value="Genomic_DNA"/>
</dbReference>